<dbReference type="InterPro" id="IPR056024">
    <property type="entry name" value="DUF7605"/>
</dbReference>
<feature type="region of interest" description="Disordered" evidence="1">
    <location>
        <begin position="25"/>
        <end position="61"/>
    </location>
</feature>
<organism evidence="3 4">
    <name type="scientific">Elasticomyces elasticus</name>
    <dbReference type="NCBI Taxonomy" id="574655"/>
    <lineage>
        <taxon>Eukaryota</taxon>
        <taxon>Fungi</taxon>
        <taxon>Dikarya</taxon>
        <taxon>Ascomycota</taxon>
        <taxon>Pezizomycotina</taxon>
        <taxon>Dothideomycetes</taxon>
        <taxon>Dothideomycetidae</taxon>
        <taxon>Mycosphaerellales</taxon>
        <taxon>Teratosphaeriaceae</taxon>
        <taxon>Elasticomyces</taxon>
    </lineage>
</organism>
<proteinExistence type="predicted"/>
<dbReference type="SUPFAM" id="SSF52540">
    <property type="entry name" value="P-loop containing nucleoside triphosphate hydrolases"/>
    <property type="match status" value="1"/>
</dbReference>
<dbReference type="AlphaFoldDB" id="A0AAN8A4A5"/>
<evidence type="ECO:0000259" key="2">
    <source>
        <dbReference type="Pfam" id="PF24564"/>
    </source>
</evidence>
<name>A0AAN8A4A5_9PEZI</name>
<feature type="compositionally biased region" description="Polar residues" evidence="1">
    <location>
        <begin position="91"/>
        <end position="110"/>
    </location>
</feature>
<dbReference type="InterPro" id="IPR027417">
    <property type="entry name" value="P-loop_NTPase"/>
</dbReference>
<feature type="compositionally biased region" description="Polar residues" evidence="1">
    <location>
        <begin position="25"/>
        <end position="42"/>
    </location>
</feature>
<feature type="region of interest" description="Disordered" evidence="1">
    <location>
        <begin position="91"/>
        <end position="117"/>
    </location>
</feature>
<sequence>MDSANIKTEEQDLGMNGLGIQSSVTSTLEEPQITTSSFTPINSVVPGLDTTQTTSRPIPPPIAVMTPGEVSSDLDSLFIPLGEQAESRNGSYHITQQSHDPNIAAPSTGTKRTKPEQGVTLLKKDRKKHKLNGIERYDDNVESKTSQFAIDQPCFKAAEALVPIVCDMIIVKMEDLFARGYVDTVATAMCGKLKDLRNLSNIDPGPTIVGFLGDTGAGKSSLINGLTNRAGVAKESCSGRQGTSVPQELHMSAPEQAKEFVAIVEFSDPLKINAQIKHHFKVIFDWNAAEEGDTELDQDQLDNLKAGYHTAMMFFTTTLCDHDEFKTKEAAQVYFSQALSEADPNILGDVTSRVHEYISSLQRAGATVVDGDTMSEVLDKLKIFLGPGSLQPTSGPVASPWQLVSRVRTFINARILGGGNVLSDLPGTSDTDHHRVQLALENLKLCDIIVVAHPVGRIQIQNSLWENIARCYRAGKQHSTILVATKIDDFPHGTEQEDFTSSDRVTIARLKARFDNLVLECRELEGQRDEFDATDLGEMAEYSMLNSQLVIKLREQVAAEVKWQQEEISARNRFNVAELKREYYERTRVEDAPVFCVSNSIYSEHMKGYDPKKPPKLTLEATGIPGLRQQLIRVPARRKREALLKHCTKTLPNTFRAIEMHCRKSPHENKQTLEQLIVKPQQDLGAVAVEIKRQLKTAFEHMLHGAEGTHEREWKAAAKRQHEVWAKYKFGTYGAFCRRLGRFKQTKKGAEIDWNALIAHISETHLLDAFDGFRNFLGTLGDCMLDHPDNALVELDAELDEIQAEDSYFMASMNATYEACTIRKKAGKKGGPGTTYNDMKDIMSTKLYGPQNVFTDIIGAAKTAFIQVVDDWHAETFQFISTQLQVIIDDFHNRFDNNEPDDGTKRPFRMELLEELDKVGAIMETRMTPQVKEIESYE</sequence>
<comment type="caution">
    <text evidence="3">The sequence shown here is derived from an EMBL/GenBank/DDBJ whole genome shotgun (WGS) entry which is preliminary data.</text>
</comment>
<evidence type="ECO:0000256" key="1">
    <source>
        <dbReference type="SAM" id="MobiDB-lite"/>
    </source>
</evidence>
<evidence type="ECO:0000313" key="3">
    <source>
        <dbReference type="EMBL" id="KAK5703218.1"/>
    </source>
</evidence>
<evidence type="ECO:0000313" key="4">
    <source>
        <dbReference type="Proteomes" id="UP001310594"/>
    </source>
</evidence>
<accession>A0AAN8A4A5</accession>
<dbReference type="Gene3D" id="3.40.50.300">
    <property type="entry name" value="P-loop containing nucleotide triphosphate hydrolases"/>
    <property type="match status" value="2"/>
</dbReference>
<dbReference type="PANTHER" id="PTHR36681">
    <property type="entry name" value="NUCLEAR GTPASE, GERMINAL CENTER-ASSOCIATED, TANDEM DUPLICATE 3"/>
    <property type="match status" value="1"/>
</dbReference>
<feature type="domain" description="DUF7605" evidence="2">
    <location>
        <begin position="711"/>
        <end position="786"/>
    </location>
</feature>
<gene>
    <name evidence="3" type="ORF">LTR97_004167</name>
</gene>
<dbReference type="EMBL" id="JAVRQU010000005">
    <property type="protein sequence ID" value="KAK5703218.1"/>
    <property type="molecule type" value="Genomic_DNA"/>
</dbReference>
<reference evidence="3" key="1">
    <citation type="submission" date="2023-08" db="EMBL/GenBank/DDBJ databases">
        <title>Black Yeasts Isolated from many extreme environments.</title>
        <authorList>
            <person name="Coleine C."/>
            <person name="Stajich J.E."/>
            <person name="Selbmann L."/>
        </authorList>
    </citation>
    <scope>NUCLEOTIDE SEQUENCE</scope>
    <source>
        <strain evidence="3">CCFEE 5810</strain>
    </source>
</reference>
<protein>
    <recommendedName>
        <fullName evidence="2">DUF7605 domain-containing protein</fullName>
    </recommendedName>
</protein>
<dbReference type="Pfam" id="PF24564">
    <property type="entry name" value="DUF7605"/>
    <property type="match status" value="1"/>
</dbReference>
<dbReference type="Proteomes" id="UP001310594">
    <property type="component" value="Unassembled WGS sequence"/>
</dbReference>
<dbReference type="PANTHER" id="PTHR36681:SF3">
    <property type="entry name" value="NUCLEAR GTPASE, GERMINAL CENTER-ASSOCIATED, TANDEM DUPLICATE 3"/>
    <property type="match status" value="1"/>
</dbReference>